<feature type="region of interest" description="Disordered" evidence="2">
    <location>
        <begin position="58"/>
        <end position="157"/>
    </location>
</feature>
<reference evidence="3 4" key="1">
    <citation type="submission" date="2019-02" db="EMBL/GenBank/DDBJ databases">
        <title>Genome sequencing of the rare red list fungi Hericium alpestre (H. flagellum).</title>
        <authorList>
            <person name="Buettner E."/>
            <person name="Kellner H."/>
        </authorList>
    </citation>
    <scope>NUCLEOTIDE SEQUENCE [LARGE SCALE GENOMIC DNA]</scope>
    <source>
        <strain evidence="3 4">DSM 108284</strain>
    </source>
</reference>
<dbReference type="Proteomes" id="UP000298061">
    <property type="component" value="Unassembled WGS sequence"/>
</dbReference>
<feature type="coiled-coil region" evidence="1">
    <location>
        <begin position="249"/>
        <end position="276"/>
    </location>
</feature>
<dbReference type="EMBL" id="SFCI01000895">
    <property type="protein sequence ID" value="TFY77508.1"/>
    <property type="molecule type" value="Genomic_DNA"/>
</dbReference>
<evidence type="ECO:0000313" key="4">
    <source>
        <dbReference type="Proteomes" id="UP000298061"/>
    </source>
</evidence>
<evidence type="ECO:0000313" key="3">
    <source>
        <dbReference type="EMBL" id="TFY77508.1"/>
    </source>
</evidence>
<feature type="compositionally biased region" description="Polar residues" evidence="2">
    <location>
        <begin position="99"/>
        <end position="126"/>
    </location>
</feature>
<feature type="compositionally biased region" description="Polar residues" evidence="2">
    <location>
        <begin position="70"/>
        <end position="80"/>
    </location>
</feature>
<feature type="region of interest" description="Disordered" evidence="2">
    <location>
        <begin position="177"/>
        <end position="210"/>
    </location>
</feature>
<organism evidence="3 4">
    <name type="scientific">Hericium alpestre</name>
    <dbReference type="NCBI Taxonomy" id="135208"/>
    <lineage>
        <taxon>Eukaryota</taxon>
        <taxon>Fungi</taxon>
        <taxon>Dikarya</taxon>
        <taxon>Basidiomycota</taxon>
        <taxon>Agaricomycotina</taxon>
        <taxon>Agaricomycetes</taxon>
        <taxon>Russulales</taxon>
        <taxon>Hericiaceae</taxon>
        <taxon>Hericium</taxon>
    </lineage>
</organism>
<gene>
    <name evidence="3" type="ORF">EWM64_g6504</name>
</gene>
<protein>
    <submittedName>
        <fullName evidence="3">Uncharacterized protein</fullName>
    </submittedName>
</protein>
<comment type="caution">
    <text evidence="3">The sequence shown here is derived from an EMBL/GenBank/DDBJ whole genome shotgun (WGS) entry which is preliminary data.</text>
</comment>
<name>A0A4Y9ZVK0_9AGAM</name>
<feature type="non-terminal residue" evidence="3">
    <location>
        <position position="1"/>
    </location>
</feature>
<proteinExistence type="predicted"/>
<dbReference type="AlphaFoldDB" id="A0A4Y9ZVK0"/>
<keyword evidence="4" id="KW-1185">Reference proteome</keyword>
<evidence type="ECO:0000256" key="2">
    <source>
        <dbReference type="SAM" id="MobiDB-lite"/>
    </source>
</evidence>
<sequence>PSLALAPNKHRVCNTAMYAHPRRNATTNTHYPYAMQAGYTNYTQTAEFSLYTDAAGTSSSYQHPNGLYPANNQSDQQTGVPFQGAPPDWPSPAYHDHSAQPSVRYSQNSNQPYATADASSSSNQYASKAKLPPSKARIAGSQRTSSHSRPGDDTLSHKAEMTSMTGRMRLPIGGNAHAEAVPQSSRVGEKRKDRASSPSTSDAEALPFRKKEALRVKGHRKNRTEAIAELAERLPSHLQVYEAPSVKHIRQAIIHIDEQSARIERLEDEAGQARAAQFASDQEIDSLRTDNSVLRRQNRELLRVNRGQWYGLDERHPRP</sequence>
<accession>A0A4Y9ZVK0</accession>
<evidence type="ECO:0000256" key="1">
    <source>
        <dbReference type="SAM" id="Coils"/>
    </source>
</evidence>
<keyword evidence="1" id="KW-0175">Coiled coil</keyword>